<evidence type="ECO:0000313" key="3">
    <source>
        <dbReference type="Proteomes" id="UP000276215"/>
    </source>
</evidence>
<keyword evidence="3" id="KW-1185">Reference proteome</keyword>
<dbReference type="OrthoDB" id="5425672at2759"/>
<evidence type="ECO:0000313" key="2">
    <source>
        <dbReference type="EMBL" id="RPA92015.1"/>
    </source>
</evidence>
<dbReference type="EMBL" id="ML120482">
    <property type="protein sequence ID" value="RPA92015.1"/>
    <property type="molecule type" value="Genomic_DNA"/>
</dbReference>
<accession>A0A3N4J1J8</accession>
<sequence length="183" mass="19696">MTSVTKSTAEHEEWLKNNDDDGKLSRNVTPGFFSIGRPTSSYFTPKLAPEDHSTEPDLSGALRVDVGPHNHKSAGVPIGFPPAYPVHSPILRPACCPHNHHPVTKANDAIGNHQELATSLPPISLPPTLNNMGPFLHPSHRPTERDVLAALIQHNVIAAREIIDQYNTTTATNASTSTAPTAT</sequence>
<proteinExistence type="predicted"/>
<gene>
    <name evidence="2" type="ORF">L873DRAFT_245119</name>
</gene>
<reference evidence="2 3" key="1">
    <citation type="journal article" date="2018" name="Nat. Ecol. Evol.">
        <title>Pezizomycetes genomes reveal the molecular basis of ectomycorrhizal truffle lifestyle.</title>
        <authorList>
            <person name="Murat C."/>
            <person name="Payen T."/>
            <person name="Noel B."/>
            <person name="Kuo A."/>
            <person name="Morin E."/>
            <person name="Chen J."/>
            <person name="Kohler A."/>
            <person name="Krizsan K."/>
            <person name="Balestrini R."/>
            <person name="Da Silva C."/>
            <person name="Montanini B."/>
            <person name="Hainaut M."/>
            <person name="Levati E."/>
            <person name="Barry K.W."/>
            <person name="Belfiori B."/>
            <person name="Cichocki N."/>
            <person name="Clum A."/>
            <person name="Dockter R.B."/>
            <person name="Fauchery L."/>
            <person name="Guy J."/>
            <person name="Iotti M."/>
            <person name="Le Tacon F."/>
            <person name="Lindquist E.A."/>
            <person name="Lipzen A."/>
            <person name="Malagnac F."/>
            <person name="Mello A."/>
            <person name="Molinier V."/>
            <person name="Miyauchi S."/>
            <person name="Poulain J."/>
            <person name="Riccioni C."/>
            <person name="Rubini A."/>
            <person name="Sitrit Y."/>
            <person name="Splivallo R."/>
            <person name="Traeger S."/>
            <person name="Wang M."/>
            <person name="Zifcakova L."/>
            <person name="Wipf D."/>
            <person name="Zambonelli A."/>
            <person name="Paolocci F."/>
            <person name="Nowrousian M."/>
            <person name="Ottonello S."/>
            <person name="Baldrian P."/>
            <person name="Spatafora J.W."/>
            <person name="Henrissat B."/>
            <person name="Nagy L.G."/>
            <person name="Aury J.M."/>
            <person name="Wincker P."/>
            <person name="Grigoriev I.V."/>
            <person name="Bonfante P."/>
            <person name="Martin F.M."/>
        </authorList>
    </citation>
    <scope>NUCLEOTIDE SEQUENCE [LARGE SCALE GENOMIC DNA]</scope>
    <source>
        <strain evidence="2 3">120613-1</strain>
    </source>
</reference>
<feature type="region of interest" description="Disordered" evidence="1">
    <location>
        <begin position="43"/>
        <end position="62"/>
    </location>
</feature>
<feature type="compositionally biased region" description="Basic and acidic residues" evidence="1">
    <location>
        <begin position="8"/>
        <end position="24"/>
    </location>
</feature>
<organism evidence="2 3">
    <name type="scientific">Choiromyces venosus 120613-1</name>
    <dbReference type="NCBI Taxonomy" id="1336337"/>
    <lineage>
        <taxon>Eukaryota</taxon>
        <taxon>Fungi</taxon>
        <taxon>Dikarya</taxon>
        <taxon>Ascomycota</taxon>
        <taxon>Pezizomycotina</taxon>
        <taxon>Pezizomycetes</taxon>
        <taxon>Pezizales</taxon>
        <taxon>Tuberaceae</taxon>
        <taxon>Choiromyces</taxon>
    </lineage>
</organism>
<dbReference type="Proteomes" id="UP000276215">
    <property type="component" value="Unassembled WGS sequence"/>
</dbReference>
<dbReference type="AlphaFoldDB" id="A0A3N4J1J8"/>
<feature type="region of interest" description="Disordered" evidence="1">
    <location>
        <begin position="1"/>
        <end position="32"/>
    </location>
</feature>
<name>A0A3N4J1J8_9PEZI</name>
<protein>
    <submittedName>
        <fullName evidence="2">Uncharacterized protein</fullName>
    </submittedName>
</protein>
<evidence type="ECO:0000256" key="1">
    <source>
        <dbReference type="SAM" id="MobiDB-lite"/>
    </source>
</evidence>